<dbReference type="Pfam" id="PF02362">
    <property type="entry name" value="B3"/>
    <property type="match status" value="1"/>
</dbReference>
<dbReference type="AlphaFoldDB" id="G7K9Z0"/>
<dbReference type="EMBL" id="CM001221">
    <property type="protein sequence ID" value="AES97839.1"/>
    <property type="molecule type" value="Genomic_DNA"/>
</dbReference>
<dbReference type="GO" id="GO:0005634">
    <property type="term" value="C:nucleus"/>
    <property type="evidence" value="ECO:0000318"/>
    <property type="project" value="GO_Central"/>
</dbReference>
<comment type="subcellular location">
    <subcellularLocation>
        <location evidence="1">Nucleus</location>
    </subcellularLocation>
</comment>
<evidence type="ECO:0000313" key="8">
    <source>
        <dbReference type="EnsemblPlants" id="AES97839"/>
    </source>
</evidence>
<reference evidence="7 9" key="2">
    <citation type="journal article" date="2014" name="BMC Genomics">
        <title>An improved genome release (version Mt4.0) for the model legume Medicago truncatula.</title>
        <authorList>
            <person name="Tang H."/>
            <person name="Krishnakumar V."/>
            <person name="Bidwell S."/>
            <person name="Rosen B."/>
            <person name="Chan A."/>
            <person name="Zhou S."/>
            <person name="Gentzbittel L."/>
            <person name="Childs K.L."/>
            <person name="Yandell M."/>
            <person name="Gundlach H."/>
            <person name="Mayer K.F."/>
            <person name="Schwartz D.C."/>
            <person name="Town C.D."/>
        </authorList>
    </citation>
    <scope>GENOME REANNOTATION</scope>
    <source>
        <strain evidence="8 9">cv. Jemalong A17</strain>
    </source>
</reference>
<keyword evidence="5" id="KW-0539">Nucleus</keyword>
<protein>
    <submittedName>
        <fullName evidence="7">Auxin response factor 14</fullName>
    </submittedName>
</protein>
<keyword evidence="2" id="KW-0805">Transcription regulation</keyword>
<dbReference type="GO" id="GO:0052543">
    <property type="term" value="P:callose deposition in cell wall"/>
    <property type="evidence" value="ECO:0000318"/>
    <property type="project" value="GO_Central"/>
</dbReference>
<reference evidence="8" key="3">
    <citation type="submission" date="2015-04" db="UniProtKB">
        <authorList>
            <consortium name="EnsemblPlants"/>
        </authorList>
    </citation>
    <scope>IDENTIFICATION</scope>
    <source>
        <strain evidence="8">cv. Jemalong A17</strain>
    </source>
</reference>
<dbReference type="GO" id="GO:0006355">
    <property type="term" value="P:regulation of DNA-templated transcription"/>
    <property type="evidence" value="ECO:0000318"/>
    <property type="project" value="GO_Central"/>
</dbReference>
<dbReference type="GO" id="GO:0120195">
    <property type="term" value="P:positive regulation of anther dehiscence"/>
    <property type="evidence" value="ECO:0000318"/>
    <property type="project" value="GO_Central"/>
</dbReference>
<dbReference type="PANTHER" id="PTHR31384">
    <property type="entry name" value="AUXIN RESPONSE FACTOR 4-RELATED"/>
    <property type="match status" value="1"/>
</dbReference>
<dbReference type="eggNOG" id="ENOG502QVP0">
    <property type="taxonomic scope" value="Eukaryota"/>
</dbReference>
<accession>G7K9Z0</accession>
<evidence type="ECO:0000256" key="4">
    <source>
        <dbReference type="ARBA" id="ARBA00023163"/>
    </source>
</evidence>
<feature type="domain" description="TF-B3" evidence="6">
    <location>
        <begin position="61"/>
        <end position="153"/>
    </location>
</feature>
<dbReference type="GO" id="GO:0000976">
    <property type="term" value="F:transcription cis-regulatory region binding"/>
    <property type="evidence" value="ECO:0000318"/>
    <property type="project" value="GO_Central"/>
</dbReference>
<keyword evidence="3" id="KW-0238">DNA-binding</keyword>
<evidence type="ECO:0000259" key="6">
    <source>
        <dbReference type="SMART" id="SM01019"/>
    </source>
</evidence>
<dbReference type="SMART" id="SM01019">
    <property type="entry name" value="B3"/>
    <property type="match status" value="1"/>
</dbReference>
<keyword evidence="9" id="KW-1185">Reference proteome</keyword>
<dbReference type="Gene3D" id="2.40.330.10">
    <property type="entry name" value="DNA-binding pseudobarrel domain"/>
    <property type="match status" value="1"/>
</dbReference>
<name>G7K9Z0_MEDTR</name>
<dbReference type="GO" id="GO:0009725">
    <property type="term" value="P:response to hormone"/>
    <property type="evidence" value="ECO:0007669"/>
    <property type="project" value="InterPro"/>
</dbReference>
<evidence type="ECO:0000313" key="7">
    <source>
        <dbReference type="EMBL" id="AES97839.1"/>
    </source>
</evidence>
<dbReference type="STRING" id="3880.G7K9Z0"/>
<sequence>MPSCNILPCIISAVNLFVDALTDEVFAKLLLTPLTAQEPPPPPPVVPGQEDDDGNNLVSYFKTLTTTETKSVFNISHECADLIFPKLDLEKSQIIIVTDLKSQEWGCTYVKNSRLRTGWSHFRKEKKLVAKDSVVFMKNSSAVLNAVEFADKNMEFEVVYYPTVVDDAMKIGWESGMRVKLTLKKDESSNSKTYYHPKGTISTVFNYSCNVPNWRILEDGSKILQNTNIFNPWLVEACNMTALDHAQYSSPQQIPYSSPPITVPQLPPPPPASPFIAMPELPNSTMGSLNQTWLDSDTFSAGMQGARHDHLSVSDDLLPQLTGQQVRNANFGCVRVHPYEITSDAHGGLEGLSFSP</sequence>
<dbReference type="GO" id="GO:0010208">
    <property type="term" value="P:pollen wall assembly"/>
    <property type="evidence" value="ECO:0000318"/>
    <property type="project" value="GO_Central"/>
</dbReference>
<gene>
    <name evidence="7" type="ordered locus">MTR_5g060770</name>
</gene>
<dbReference type="HOGENOM" id="CLU_827346_0_0_1"/>
<dbReference type="InterPro" id="IPR015300">
    <property type="entry name" value="DNA-bd_pseudobarrel_sf"/>
</dbReference>
<dbReference type="Proteomes" id="UP000002051">
    <property type="component" value="Chromosome 5"/>
</dbReference>
<dbReference type="PANTHER" id="PTHR31384:SF94">
    <property type="entry name" value="AUXIN RESPONSE FACTOR 17"/>
    <property type="match status" value="1"/>
</dbReference>
<dbReference type="SUPFAM" id="SSF101936">
    <property type="entry name" value="DNA-binding pseudobarrel domain"/>
    <property type="match status" value="1"/>
</dbReference>
<dbReference type="InterPro" id="IPR003340">
    <property type="entry name" value="B3_DNA-bd"/>
</dbReference>
<keyword evidence="4" id="KW-0804">Transcription</keyword>
<dbReference type="GO" id="GO:0048830">
    <property type="term" value="P:adventitious root development"/>
    <property type="evidence" value="ECO:0000318"/>
    <property type="project" value="GO_Central"/>
</dbReference>
<reference evidence="7 9" key="1">
    <citation type="journal article" date="2011" name="Nature">
        <title>The Medicago genome provides insight into the evolution of rhizobial symbioses.</title>
        <authorList>
            <person name="Young N.D."/>
            <person name="Debelle F."/>
            <person name="Oldroyd G.E."/>
            <person name="Geurts R."/>
            <person name="Cannon S.B."/>
            <person name="Udvardi M.K."/>
            <person name="Benedito V.A."/>
            <person name="Mayer K.F."/>
            <person name="Gouzy J."/>
            <person name="Schoof H."/>
            <person name="Van de Peer Y."/>
            <person name="Proost S."/>
            <person name="Cook D.R."/>
            <person name="Meyers B.C."/>
            <person name="Spannagl M."/>
            <person name="Cheung F."/>
            <person name="De Mita S."/>
            <person name="Krishnakumar V."/>
            <person name="Gundlach H."/>
            <person name="Zhou S."/>
            <person name="Mudge J."/>
            <person name="Bharti A.K."/>
            <person name="Murray J.D."/>
            <person name="Naoumkina M.A."/>
            <person name="Rosen B."/>
            <person name="Silverstein K.A."/>
            <person name="Tang H."/>
            <person name="Rombauts S."/>
            <person name="Zhao P.X."/>
            <person name="Zhou P."/>
            <person name="Barbe V."/>
            <person name="Bardou P."/>
            <person name="Bechner M."/>
            <person name="Bellec A."/>
            <person name="Berger A."/>
            <person name="Berges H."/>
            <person name="Bidwell S."/>
            <person name="Bisseling T."/>
            <person name="Choisne N."/>
            <person name="Couloux A."/>
            <person name="Denny R."/>
            <person name="Deshpande S."/>
            <person name="Dai X."/>
            <person name="Doyle J.J."/>
            <person name="Dudez A.M."/>
            <person name="Farmer A.D."/>
            <person name="Fouteau S."/>
            <person name="Franken C."/>
            <person name="Gibelin C."/>
            <person name="Gish J."/>
            <person name="Goldstein S."/>
            <person name="Gonzalez A.J."/>
            <person name="Green P.J."/>
            <person name="Hallab A."/>
            <person name="Hartog M."/>
            <person name="Hua A."/>
            <person name="Humphray S.J."/>
            <person name="Jeong D.H."/>
            <person name="Jing Y."/>
            <person name="Jocker A."/>
            <person name="Kenton S.M."/>
            <person name="Kim D.J."/>
            <person name="Klee K."/>
            <person name="Lai H."/>
            <person name="Lang C."/>
            <person name="Lin S."/>
            <person name="Macmil S.L."/>
            <person name="Magdelenat G."/>
            <person name="Matthews L."/>
            <person name="McCorrison J."/>
            <person name="Monaghan E.L."/>
            <person name="Mun J.H."/>
            <person name="Najar F.Z."/>
            <person name="Nicholson C."/>
            <person name="Noirot C."/>
            <person name="O'Bleness M."/>
            <person name="Paule C.R."/>
            <person name="Poulain J."/>
            <person name="Prion F."/>
            <person name="Qin B."/>
            <person name="Qu C."/>
            <person name="Retzel E.F."/>
            <person name="Riddle C."/>
            <person name="Sallet E."/>
            <person name="Samain S."/>
            <person name="Samson N."/>
            <person name="Sanders I."/>
            <person name="Saurat O."/>
            <person name="Scarpelli C."/>
            <person name="Schiex T."/>
            <person name="Segurens B."/>
            <person name="Severin A.J."/>
            <person name="Sherrier D.J."/>
            <person name="Shi R."/>
            <person name="Sims S."/>
            <person name="Singer S.R."/>
            <person name="Sinharoy S."/>
            <person name="Sterck L."/>
            <person name="Viollet A."/>
            <person name="Wang B.B."/>
            <person name="Wang K."/>
            <person name="Wang M."/>
            <person name="Wang X."/>
            <person name="Warfsmann J."/>
            <person name="Weissenbach J."/>
            <person name="White D.D."/>
            <person name="White J.D."/>
            <person name="Wiley G.B."/>
            <person name="Wincker P."/>
            <person name="Xing Y."/>
            <person name="Yang L."/>
            <person name="Yao Z."/>
            <person name="Ying F."/>
            <person name="Zhai J."/>
            <person name="Zhou L."/>
            <person name="Zuber A."/>
            <person name="Denarie J."/>
            <person name="Dixon R.A."/>
            <person name="May G.D."/>
            <person name="Schwartz D.C."/>
            <person name="Rogers J."/>
            <person name="Quetier F."/>
            <person name="Town C.D."/>
            <person name="Roe B.A."/>
        </authorList>
    </citation>
    <scope>NUCLEOTIDE SEQUENCE [LARGE SCALE GENOMIC DNA]</scope>
    <source>
        <strain evidence="7">A17</strain>
        <strain evidence="8 9">cv. Jemalong A17</strain>
    </source>
</reference>
<dbReference type="InterPro" id="IPR044835">
    <property type="entry name" value="ARF_plant"/>
</dbReference>
<evidence type="ECO:0000256" key="1">
    <source>
        <dbReference type="ARBA" id="ARBA00004123"/>
    </source>
</evidence>
<dbReference type="CDD" id="cd10017">
    <property type="entry name" value="B3_DNA"/>
    <property type="match status" value="1"/>
</dbReference>
<dbReference type="EnsemblPlants" id="AES97839">
    <property type="protein sequence ID" value="AES97839"/>
    <property type="gene ID" value="MTR_5g060770"/>
</dbReference>
<evidence type="ECO:0000313" key="9">
    <source>
        <dbReference type="Proteomes" id="UP000002051"/>
    </source>
</evidence>
<evidence type="ECO:0000256" key="5">
    <source>
        <dbReference type="ARBA" id="ARBA00023242"/>
    </source>
</evidence>
<organism evidence="7 9">
    <name type="scientific">Medicago truncatula</name>
    <name type="common">Barrel medic</name>
    <name type="synonym">Medicago tribuloides</name>
    <dbReference type="NCBI Taxonomy" id="3880"/>
    <lineage>
        <taxon>Eukaryota</taxon>
        <taxon>Viridiplantae</taxon>
        <taxon>Streptophyta</taxon>
        <taxon>Embryophyta</taxon>
        <taxon>Tracheophyta</taxon>
        <taxon>Spermatophyta</taxon>
        <taxon>Magnoliopsida</taxon>
        <taxon>eudicotyledons</taxon>
        <taxon>Gunneridae</taxon>
        <taxon>Pentapetalae</taxon>
        <taxon>rosids</taxon>
        <taxon>fabids</taxon>
        <taxon>Fabales</taxon>
        <taxon>Fabaceae</taxon>
        <taxon>Papilionoideae</taxon>
        <taxon>50 kb inversion clade</taxon>
        <taxon>NPAAA clade</taxon>
        <taxon>Hologalegina</taxon>
        <taxon>IRL clade</taxon>
        <taxon>Trifolieae</taxon>
        <taxon>Medicago</taxon>
    </lineage>
</organism>
<proteinExistence type="predicted"/>
<evidence type="ECO:0000256" key="3">
    <source>
        <dbReference type="ARBA" id="ARBA00023125"/>
    </source>
</evidence>
<evidence type="ECO:0000256" key="2">
    <source>
        <dbReference type="ARBA" id="ARBA00023015"/>
    </source>
</evidence>
<dbReference type="PaxDb" id="3880-AES97839"/>